<dbReference type="AlphaFoldDB" id="A0A1X9I282"/>
<proteinExistence type="predicted"/>
<evidence type="ECO:0000313" key="1">
    <source>
        <dbReference type="EMBL" id="ANJ64096.1"/>
    </source>
</evidence>
<accession>A0A1X9I282</accession>
<name>A0A1X9I282_STRSU</name>
<organism evidence="1">
    <name type="scientific">Streptococcus suis</name>
    <dbReference type="NCBI Taxonomy" id="1307"/>
    <lineage>
        <taxon>Bacteria</taxon>
        <taxon>Bacillati</taxon>
        <taxon>Bacillota</taxon>
        <taxon>Bacilli</taxon>
        <taxon>Lactobacillales</taxon>
        <taxon>Streptococcaceae</taxon>
        <taxon>Streptococcus</taxon>
    </lineage>
</organism>
<protein>
    <submittedName>
        <fullName evidence="1">Uncharacterized protein</fullName>
    </submittedName>
</protein>
<reference evidence="1" key="1">
    <citation type="journal article" date="2016" name="Front. Cell. Infect. Microbiol.">
        <title>Evolution and Diversity of the Antimicrobial Resistance Associated Mobilome in Streptococcus suis: A Probable Mobile Genetic Elements Reservoir for Other Streptococci.</title>
        <authorList>
            <person name="Huang J."/>
            <person name="Ma J."/>
            <person name="Shang K."/>
            <person name="Hu X."/>
            <person name="Liang Y."/>
            <person name="Li D."/>
            <person name="Wu Z."/>
            <person name="Dai L."/>
            <person name="Chen L."/>
            <person name="Wang L."/>
        </authorList>
    </citation>
    <scope>NUCLEOTIDE SEQUENCE</scope>
    <source>
        <strain evidence="1">ZJ20091101</strain>
    </source>
</reference>
<dbReference type="EMBL" id="KX077883">
    <property type="protein sequence ID" value="ANJ64096.1"/>
    <property type="molecule type" value="Genomic_DNA"/>
</dbReference>
<sequence length="38" mass="4275">MGLPKLGSPFLYCDNFSKSILLSWCYLMEKGDSTSDVK</sequence>